<gene>
    <name evidence="2" type="ORF">GH815_15980</name>
</gene>
<keyword evidence="2" id="KW-0378">Hydrolase</keyword>
<dbReference type="AlphaFoldDB" id="A0A844B7X4"/>
<protein>
    <submittedName>
        <fullName evidence="2">Alpha/beta fold hydrolase</fullName>
    </submittedName>
</protein>
<dbReference type="PANTHER" id="PTHR10992:SF1086">
    <property type="entry name" value="AB HYDROLASE-1 DOMAIN-CONTAINING PROTEIN"/>
    <property type="match status" value="1"/>
</dbReference>
<proteinExistence type="predicted"/>
<dbReference type="PANTHER" id="PTHR10992">
    <property type="entry name" value="METHYLESTERASE FAMILY MEMBER"/>
    <property type="match status" value="1"/>
</dbReference>
<keyword evidence="3" id="KW-1185">Reference proteome</keyword>
<dbReference type="Pfam" id="PF12697">
    <property type="entry name" value="Abhydrolase_6"/>
    <property type="match status" value="1"/>
</dbReference>
<dbReference type="EMBL" id="WJPO01000031">
    <property type="protein sequence ID" value="MRH22476.1"/>
    <property type="molecule type" value="Genomic_DNA"/>
</dbReference>
<accession>A0A844B7X4</accession>
<dbReference type="SUPFAM" id="SSF53474">
    <property type="entry name" value="alpha/beta-Hydrolases"/>
    <property type="match status" value="1"/>
</dbReference>
<organism evidence="2 3">
    <name type="scientific">Rhodovulum strictum</name>
    <dbReference type="NCBI Taxonomy" id="58314"/>
    <lineage>
        <taxon>Bacteria</taxon>
        <taxon>Pseudomonadati</taxon>
        <taxon>Pseudomonadota</taxon>
        <taxon>Alphaproteobacteria</taxon>
        <taxon>Rhodobacterales</taxon>
        <taxon>Paracoccaceae</taxon>
        <taxon>Rhodovulum</taxon>
    </lineage>
</organism>
<reference evidence="2 3" key="1">
    <citation type="submission" date="2019-11" db="EMBL/GenBank/DDBJ databases">
        <title>Draft Whole-Genome sequence of the marine photosynthetic bacterium Rhodovulum strictum DSM 11289.</title>
        <authorList>
            <person name="Kyndt J.A."/>
            <person name="Meyer T.E."/>
        </authorList>
    </citation>
    <scope>NUCLEOTIDE SEQUENCE [LARGE SCALE GENOMIC DNA]</scope>
    <source>
        <strain evidence="2 3">DSM 11289</strain>
    </source>
</reference>
<dbReference type="InterPro" id="IPR000073">
    <property type="entry name" value="AB_hydrolase_1"/>
</dbReference>
<dbReference type="RefSeq" id="WP_153749755.1">
    <property type="nucleotide sequence ID" value="NZ_BAAADI010000012.1"/>
</dbReference>
<dbReference type="InterPro" id="IPR029058">
    <property type="entry name" value="AB_hydrolase_fold"/>
</dbReference>
<name>A0A844B7X4_9RHOB</name>
<dbReference type="InterPro" id="IPR045889">
    <property type="entry name" value="MES/HNL"/>
</dbReference>
<comment type="caution">
    <text evidence="2">The sequence shown here is derived from an EMBL/GenBank/DDBJ whole genome shotgun (WGS) entry which is preliminary data.</text>
</comment>
<evidence type="ECO:0000259" key="1">
    <source>
        <dbReference type="Pfam" id="PF12697"/>
    </source>
</evidence>
<dbReference type="OrthoDB" id="9814966at2"/>
<dbReference type="GO" id="GO:0080032">
    <property type="term" value="F:methyl jasmonate esterase activity"/>
    <property type="evidence" value="ECO:0007669"/>
    <property type="project" value="TreeGrafter"/>
</dbReference>
<dbReference type="GO" id="GO:0080030">
    <property type="term" value="F:methyl indole-3-acetate esterase activity"/>
    <property type="evidence" value="ECO:0007669"/>
    <property type="project" value="TreeGrafter"/>
</dbReference>
<feature type="domain" description="AB hydrolase-1" evidence="1">
    <location>
        <begin position="4"/>
        <end position="226"/>
    </location>
</feature>
<sequence>MTEFLLVHGSNHGAWCWRDVLPLLRAAGHDARAIDLPGAGADPTPPETVTLSDYRDAVLAALTRPAILVGHSLGGITITAAGAAAPDRIEALVFVAAWAPRPGQSARDLRAHYRCESLLAAFRMSADRKTSTFAEESLEPVFYHDCPSGTADFARPRLTPQPTAPGTEPAAALPARLPRHYVICTADRAIPPAAQEDMTRDWPPAQVHRLETGHSPFFAAPDRLAQILIAIAETK</sequence>
<dbReference type="Proteomes" id="UP000466730">
    <property type="component" value="Unassembled WGS sequence"/>
</dbReference>
<evidence type="ECO:0000313" key="2">
    <source>
        <dbReference type="EMBL" id="MRH22476.1"/>
    </source>
</evidence>
<dbReference type="Gene3D" id="3.40.50.1820">
    <property type="entry name" value="alpha/beta hydrolase"/>
    <property type="match status" value="1"/>
</dbReference>
<evidence type="ECO:0000313" key="3">
    <source>
        <dbReference type="Proteomes" id="UP000466730"/>
    </source>
</evidence>